<proteinExistence type="predicted"/>
<reference evidence="1 2" key="1">
    <citation type="submission" date="2019-03" db="EMBL/GenBank/DDBJ databases">
        <title>Draft genome sequences of novel Actinobacteria.</title>
        <authorList>
            <person name="Sahin N."/>
            <person name="Ay H."/>
            <person name="Saygin H."/>
        </authorList>
    </citation>
    <scope>NUCLEOTIDE SEQUENCE [LARGE SCALE GENOMIC DNA]</scope>
    <source>
        <strain evidence="1 2">JCM 30547</strain>
    </source>
</reference>
<dbReference type="EMBL" id="SMKA01000010">
    <property type="protein sequence ID" value="TDC34038.1"/>
    <property type="molecule type" value="Genomic_DNA"/>
</dbReference>
<comment type="caution">
    <text evidence="1">The sequence shown here is derived from an EMBL/GenBank/DDBJ whole genome shotgun (WGS) entry which is preliminary data.</text>
</comment>
<dbReference type="AlphaFoldDB" id="A0A4R4QEU7"/>
<dbReference type="RefSeq" id="WP_132402470.1">
    <property type="nucleotide sequence ID" value="NZ_SMKA01000010.1"/>
</dbReference>
<evidence type="ECO:0000313" key="2">
    <source>
        <dbReference type="Proteomes" id="UP000295075"/>
    </source>
</evidence>
<name>A0A4R4QEU7_9ACTN</name>
<accession>A0A4R4QEU7</accession>
<gene>
    <name evidence="1" type="ORF">E1261_04855</name>
</gene>
<dbReference type="Proteomes" id="UP000295075">
    <property type="component" value="Unassembled WGS sequence"/>
</dbReference>
<keyword evidence="2" id="KW-1185">Reference proteome</keyword>
<organism evidence="1 2">
    <name type="scientific">Kribbella albertanoniae</name>
    <dbReference type="NCBI Taxonomy" id="1266829"/>
    <lineage>
        <taxon>Bacteria</taxon>
        <taxon>Bacillati</taxon>
        <taxon>Actinomycetota</taxon>
        <taxon>Actinomycetes</taxon>
        <taxon>Propionibacteriales</taxon>
        <taxon>Kribbellaceae</taxon>
        <taxon>Kribbella</taxon>
    </lineage>
</organism>
<protein>
    <submittedName>
        <fullName evidence="1">Uncharacterized protein</fullName>
    </submittedName>
</protein>
<sequence length="70" mass="8058">MRTITPRRRRLRLLYALRWPWELGYTTGWNNGIETAVHDIEFLLAANGTKSIATADLHALIAKLQRELLA</sequence>
<evidence type="ECO:0000313" key="1">
    <source>
        <dbReference type="EMBL" id="TDC34038.1"/>
    </source>
</evidence>